<evidence type="ECO:0000313" key="4">
    <source>
        <dbReference type="Proteomes" id="UP000472676"/>
    </source>
</evidence>
<keyword evidence="4" id="KW-1185">Reference proteome</keyword>
<name>A0A6M2BU88_9GAMM</name>
<dbReference type="EMBL" id="JAAMOW010000007">
    <property type="protein sequence ID" value="NGY06048.1"/>
    <property type="molecule type" value="Genomic_DNA"/>
</dbReference>
<evidence type="ECO:0000313" key="3">
    <source>
        <dbReference type="EMBL" id="NGY06048.1"/>
    </source>
</evidence>
<proteinExistence type="predicted"/>
<feature type="region of interest" description="Disordered" evidence="1">
    <location>
        <begin position="42"/>
        <end position="62"/>
    </location>
</feature>
<evidence type="ECO:0000256" key="2">
    <source>
        <dbReference type="SAM" id="SignalP"/>
    </source>
</evidence>
<protein>
    <recommendedName>
        <fullName evidence="5">DUF1302 domain-containing protein</fullName>
    </recommendedName>
</protein>
<keyword evidence="2" id="KW-0732">Signal</keyword>
<dbReference type="PROSITE" id="PS51257">
    <property type="entry name" value="PROKAR_LIPOPROTEIN"/>
    <property type="match status" value="1"/>
</dbReference>
<reference evidence="3 4" key="1">
    <citation type="journal article" date="2014" name="Int. J. Syst. Evol. Microbiol.">
        <title>Solimonas terrae sp. nov., isolated from soil.</title>
        <authorList>
            <person name="Kim S.J."/>
            <person name="Moon J.Y."/>
            <person name="Weon H.Y."/>
            <person name="Ahn J.H."/>
            <person name="Chen W.M."/>
            <person name="Kwon S.W."/>
        </authorList>
    </citation>
    <scope>NUCLEOTIDE SEQUENCE [LARGE SCALE GENOMIC DNA]</scope>
    <source>
        <strain evidence="3 4">KIS83-12</strain>
    </source>
</reference>
<evidence type="ECO:0008006" key="5">
    <source>
        <dbReference type="Google" id="ProtNLM"/>
    </source>
</evidence>
<dbReference type="AlphaFoldDB" id="A0A6M2BU88"/>
<gene>
    <name evidence="3" type="ORF">G7Y85_14835</name>
</gene>
<comment type="caution">
    <text evidence="3">The sequence shown here is derived from an EMBL/GenBank/DDBJ whole genome shotgun (WGS) entry which is preliminary data.</text>
</comment>
<organism evidence="3 4">
    <name type="scientific">Solimonas terrae</name>
    <dbReference type="NCBI Taxonomy" id="1396819"/>
    <lineage>
        <taxon>Bacteria</taxon>
        <taxon>Pseudomonadati</taxon>
        <taxon>Pseudomonadota</taxon>
        <taxon>Gammaproteobacteria</taxon>
        <taxon>Nevskiales</taxon>
        <taxon>Nevskiaceae</taxon>
        <taxon>Solimonas</taxon>
    </lineage>
</organism>
<feature type="signal peptide" evidence="2">
    <location>
        <begin position="1"/>
        <end position="25"/>
    </location>
</feature>
<feature type="chain" id="PRO_5026832906" description="DUF1302 domain-containing protein" evidence="2">
    <location>
        <begin position="26"/>
        <end position="538"/>
    </location>
</feature>
<dbReference type="RefSeq" id="WP_166258753.1">
    <property type="nucleotide sequence ID" value="NZ_JAAMOW010000007.1"/>
</dbReference>
<accession>A0A6M2BU88</accession>
<dbReference type="Proteomes" id="UP000472676">
    <property type="component" value="Unassembled WGS sequence"/>
</dbReference>
<feature type="compositionally biased region" description="Low complexity" evidence="1">
    <location>
        <begin position="47"/>
        <end position="56"/>
    </location>
</feature>
<evidence type="ECO:0000256" key="1">
    <source>
        <dbReference type="SAM" id="MobiDB-lite"/>
    </source>
</evidence>
<sequence>MKLRQLGAAGMLAGCWLLAPLAAVADEVDDVSASPFRLSEAPPELLAPADTAPTSTDDADTESYGALRTVPYDPSRFSADPHYGEDYDAEAQRVIYGGKSKIENSPRPLFEFGYPQYEAGPLPPARDWFGAKNLARPQFLVFGDWRSAIAANDAGDNRISQLATRLNLDFDLAVTSTERFHWSMRPLDRGGRFTRYQFSGQKKPDDDGFHSQLNGNLKTAFFEGDLAAMMAGFTGRDQHWDLPVTAGFVPFFVQNGIWMNDAMTGAAFTIPARNSAALNISNMDITVFGAGGIVASGALRNADGTLDDSAGQIVGTAIFAELLRGYLEAGYGYTRDTRHFAGGGDFGYHNLTLAFTRRYAGVLSNSVRAIVNFGQKPPPGAAHTADGYVLLVENSFVTAHELTLVPYLNLWFGEHHPQSLARAADAGGLLANTGINFQTDGLTGFPNLDASAQDTLGGALGIEYLFSLDRQVVAEFASVIPHGNDDGGKRPIRQSAFGLRYQQNLTKAWIMRTDFNYGLRSEGQPDFSGIRLEFRRKF</sequence>